<evidence type="ECO:0000313" key="5">
    <source>
        <dbReference type="Proteomes" id="UP000235826"/>
    </source>
</evidence>
<dbReference type="EMBL" id="CP025791">
    <property type="protein sequence ID" value="AUP78041.1"/>
    <property type="molecule type" value="Genomic_DNA"/>
</dbReference>
<dbReference type="InterPro" id="IPR012373">
    <property type="entry name" value="Ferrdict_sens_TM"/>
</dbReference>
<feature type="transmembrane region" description="Helical" evidence="1">
    <location>
        <begin position="84"/>
        <end position="103"/>
    </location>
</feature>
<sequence>MNNSDKIKSLSEKIVASLLKGEAPIDLEEFNELTEDDKEYILSSIKNKSKREERLELRKKINKQKAWETIIGKEKQSYFKPKTFWYRAIAASIVILIGIVFLLNKNEGLQIDTVVTAENNIKIGTDQAILTLDDGSEVYLEKGQVYQSGNVNSNGEEIIYLADHLETRTKDIAYNILTVPRGGQFQIKLSDGTKIWLNSESQLKYPVTFNGMENRRVELIYGEAYLDVSPSTLHQGAKFNVYNQYQEVEVLGTEFNIKAYKDETNIYTTLVEGKVLVKTNTYTSLVEDKVLVDFQDKKQHLVPGQQLNLDIQNNNLSVTTVDNTYKDISWKKGKFSFRKKTLKNIMKDLSRWYDMKVIFENKETEDKVFTGSFKKSFSIEEVMTFIKHSNSINDYYIKDKTLTIIR</sequence>
<dbReference type="InterPro" id="IPR032508">
    <property type="entry name" value="FecR_C"/>
</dbReference>
<reference evidence="4 5" key="1">
    <citation type="submission" date="2018-01" db="EMBL/GenBank/DDBJ databases">
        <title>Complete genome sequence of Flavivirga eckloniae ECD14 isolated from seaweed Ecklonia cava.</title>
        <authorList>
            <person name="Lee J.H."/>
            <person name="Baik K.S."/>
            <person name="Seong C.N."/>
        </authorList>
    </citation>
    <scope>NUCLEOTIDE SEQUENCE [LARGE SCALE GENOMIC DNA]</scope>
    <source>
        <strain evidence="4 5">ECD14</strain>
    </source>
</reference>
<accession>A0A2K9PLU7</accession>
<dbReference type="GO" id="GO:0016989">
    <property type="term" value="F:sigma factor antagonist activity"/>
    <property type="evidence" value="ECO:0007669"/>
    <property type="project" value="TreeGrafter"/>
</dbReference>
<dbReference type="Gene3D" id="3.55.50.30">
    <property type="match status" value="1"/>
</dbReference>
<dbReference type="Proteomes" id="UP000235826">
    <property type="component" value="Chromosome"/>
</dbReference>
<dbReference type="RefSeq" id="WP_102754699.1">
    <property type="nucleotide sequence ID" value="NZ_CP025791.1"/>
</dbReference>
<keyword evidence="5" id="KW-1185">Reference proteome</keyword>
<feature type="domain" description="FecR protein" evidence="2">
    <location>
        <begin position="178"/>
        <end position="275"/>
    </location>
</feature>
<dbReference type="OrthoDB" id="649666at2"/>
<dbReference type="Gene3D" id="2.60.120.1440">
    <property type="match status" value="1"/>
</dbReference>
<evidence type="ECO:0000313" key="4">
    <source>
        <dbReference type="EMBL" id="AUP78041.1"/>
    </source>
</evidence>
<name>A0A2K9PLU7_9FLAO</name>
<dbReference type="Pfam" id="PF16344">
    <property type="entry name" value="FecR_C"/>
    <property type="match status" value="1"/>
</dbReference>
<dbReference type="Pfam" id="PF04773">
    <property type="entry name" value="FecR"/>
    <property type="match status" value="1"/>
</dbReference>
<organism evidence="4 5">
    <name type="scientific">Flavivirga eckloniae</name>
    <dbReference type="NCBI Taxonomy" id="1803846"/>
    <lineage>
        <taxon>Bacteria</taxon>
        <taxon>Pseudomonadati</taxon>
        <taxon>Bacteroidota</taxon>
        <taxon>Flavobacteriia</taxon>
        <taxon>Flavobacteriales</taxon>
        <taxon>Flavobacteriaceae</taxon>
        <taxon>Flavivirga</taxon>
    </lineage>
</organism>
<dbReference type="InterPro" id="IPR006860">
    <property type="entry name" value="FecR"/>
</dbReference>
<dbReference type="PANTHER" id="PTHR30273">
    <property type="entry name" value="PERIPLASMIC SIGNAL SENSOR AND SIGMA FACTOR ACTIVATOR FECR-RELATED"/>
    <property type="match status" value="1"/>
</dbReference>
<gene>
    <name evidence="4" type="ORF">C1H87_04660</name>
</gene>
<keyword evidence="1" id="KW-0812">Transmembrane</keyword>
<keyword evidence="1" id="KW-0472">Membrane</keyword>
<protein>
    <submittedName>
        <fullName evidence="4">Anti-sigma factor</fullName>
    </submittedName>
</protein>
<dbReference type="KEGG" id="fek:C1H87_04660"/>
<evidence type="ECO:0000259" key="3">
    <source>
        <dbReference type="Pfam" id="PF16344"/>
    </source>
</evidence>
<dbReference type="AlphaFoldDB" id="A0A2K9PLU7"/>
<keyword evidence="1" id="KW-1133">Transmembrane helix</keyword>
<dbReference type="PANTHER" id="PTHR30273:SF2">
    <property type="entry name" value="PROTEIN FECR"/>
    <property type="match status" value="1"/>
</dbReference>
<evidence type="ECO:0000256" key="1">
    <source>
        <dbReference type="SAM" id="Phobius"/>
    </source>
</evidence>
<proteinExistence type="predicted"/>
<feature type="domain" description="Protein FecR C-terminal" evidence="3">
    <location>
        <begin position="334"/>
        <end position="404"/>
    </location>
</feature>
<evidence type="ECO:0000259" key="2">
    <source>
        <dbReference type="Pfam" id="PF04773"/>
    </source>
</evidence>